<dbReference type="GO" id="GO:0005930">
    <property type="term" value="C:axoneme"/>
    <property type="evidence" value="ECO:0007669"/>
    <property type="project" value="UniProtKB-SubCell"/>
</dbReference>
<evidence type="ECO:0000256" key="1">
    <source>
        <dbReference type="ARBA" id="ARBA00004430"/>
    </source>
</evidence>
<evidence type="ECO:0000256" key="3">
    <source>
        <dbReference type="ARBA" id="ARBA00023212"/>
    </source>
</evidence>
<dbReference type="EMBL" id="JASPKY010000384">
    <property type="protein sequence ID" value="KAK9702755.1"/>
    <property type="molecule type" value="Genomic_DNA"/>
</dbReference>
<organism evidence="7 8">
    <name type="scientific">Popillia japonica</name>
    <name type="common">Japanese beetle</name>
    <dbReference type="NCBI Taxonomy" id="7064"/>
    <lineage>
        <taxon>Eukaryota</taxon>
        <taxon>Metazoa</taxon>
        <taxon>Ecdysozoa</taxon>
        <taxon>Arthropoda</taxon>
        <taxon>Hexapoda</taxon>
        <taxon>Insecta</taxon>
        <taxon>Pterygota</taxon>
        <taxon>Neoptera</taxon>
        <taxon>Endopterygota</taxon>
        <taxon>Coleoptera</taxon>
        <taxon>Polyphaga</taxon>
        <taxon>Scarabaeiformia</taxon>
        <taxon>Scarabaeidae</taxon>
        <taxon>Rutelinae</taxon>
        <taxon>Popillia</taxon>
    </lineage>
</organism>
<dbReference type="Proteomes" id="UP001458880">
    <property type="component" value="Unassembled WGS sequence"/>
</dbReference>
<evidence type="ECO:0000313" key="7">
    <source>
        <dbReference type="EMBL" id="KAK9702755.1"/>
    </source>
</evidence>
<dbReference type="PANTHER" id="PTHR22146">
    <property type="entry name" value="CAT EYE SYNDROME CRITICAL REGION PROTEIN 6"/>
    <property type="match status" value="1"/>
</dbReference>
<protein>
    <recommendedName>
        <fullName evidence="6">Ciliary microtubule inner protein 2A-C-like domain-containing protein</fullName>
    </recommendedName>
</protein>
<evidence type="ECO:0000313" key="8">
    <source>
        <dbReference type="Proteomes" id="UP001458880"/>
    </source>
</evidence>
<gene>
    <name evidence="7" type="ORF">QE152_g29739</name>
</gene>
<comment type="similarity">
    <text evidence="5">Belongs to the CIMIP2 family.</text>
</comment>
<keyword evidence="2" id="KW-0963">Cytoplasm</keyword>
<feature type="domain" description="Ciliary microtubule inner protein 2A-C-like" evidence="6">
    <location>
        <begin position="10"/>
        <end position="46"/>
    </location>
</feature>
<comment type="caution">
    <text evidence="7">The sequence shown here is derived from an EMBL/GenBank/DDBJ whole genome shotgun (WGS) entry which is preliminary data.</text>
</comment>
<feature type="domain" description="Ciliary microtubule inner protein 2A-C-like" evidence="6">
    <location>
        <begin position="273"/>
        <end position="296"/>
    </location>
</feature>
<keyword evidence="3" id="KW-0206">Cytoskeleton</keyword>
<dbReference type="GO" id="GO:0015630">
    <property type="term" value="C:microtubule cytoskeleton"/>
    <property type="evidence" value="ECO:0007669"/>
    <property type="project" value="UniProtKB-ARBA"/>
</dbReference>
<sequence>MSVELISTPNPHYIPGYTGFCPQYKYRIGDTYGSQTHKLLLDPTVSHAEKLVLSDRTIDDYQVSRPPQRDIDILNARFRRGDAIYKHPSVPGYEGFVPRLNGLFGQRYSVQATEALSEFEQLQDKDKAALNQLVRQGALQAGKWNPKNLEDREIVKSEFKLPLLAVRPECGGILRNLPIDEPPLTPPDHSASPYFMDNTDPEKYLKDCFTGHVPFGYASFGKTNQAMTNSALCDFTSNYRKRLSTEWAPVSISRPDPPLLIQPSEIYHRHIGQLPNYAGHIPGAIFRFGKTYGNDSRDAKRWLRGDFST</sequence>
<accession>A0AAW1JH38</accession>
<keyword evidence="4" id="KW-0966">Cell projection</keyword>
<proteinExistence type="inferred from homology"/>
<evidence type="ECO:0000259" key="6">
    <source>
        <dbReference type="Pfam" id="PF10629"/>
    </source>
</evidence>
<comment type="subcellular location">
    <subcellularLocation>
        <location evidence="1">Cytoplasm</location>
        <location evidence="1">Cytoskeleton</location>
        <location evidence="1">Cilium axoneme</location>
    </subcellularLocation>
</comment>
<name>A0AAW1JH38_POPJA</name>
<reference evidence="7 8" key="1">
    <citation type="journal article" date="2024" name="BMC Genomics">
        <title>De novo assembly and annotation of Popillia japonica's genome with initial clues to its potential as an invasive pest.</title>
        <authorList>
            <person name="Cucini C."/>
            <person name="Boschi S."/>
            <person name="Funari R."/>
            <person name="Cardaioli E."/>
            <person name="Iannotti N."/>
            <person name="Marturano G."/>
            <person name="Paoli F."/>
            <person name="Bruttini M."/>
            <person name="Carapelli A."/>
            <person name="Frati F."/>
            <person name="Nardi F."/>
        </authorList>
    </citation>
    <scope>NUCLEOTIDE SEQUENCE [LARGE SCALE GENOMIC DNA]</scope>
    <source>
        <strain evidence="7">DMR45628</strain>
    </source>
</reference>
<keyword evidence="8" id="KW-1185">Reference proteome</keyword>
<evidence type="ECO:0000256" key="5">
    <source>
        <dbReference type="ARBA" id="ARBA00035661"/>
    </source>
</evidence>
<evidence type="ECO:0000256" key="2">
    <source>
        <dbReference type="ARBA" id="ARBA00022490"/>
    </source>
</evidence>
<evidence type="ECO:0000256" key="4">
    <source>
        <dbReference type="ARBA" id="ARBA00023273"/>
    </source>
</evidence>
<dbReference type="AlphaFoldDB" id="A0AAW1JH38"/>
<dbReference type="InterPro" id="IPR018902">
    <property type="entry name" value="CMI2A-C-like_dom"/>
</dbReference>
<dbReference type="PANTHER" id="PTHR22146:SF8">
    <property type="entry name" value="PROTEIN FAM166B"/>
    <property type="match status" value="1"/>
</dbReference>
<dbReference type="Pfam" id="PF10629">
    <property type="entry name" value="CMI2B-like"/>
    <property type="match status" value="2"/>
</dbReference>